<organism evidence="3 4">
    <name type="scientific">Chlorella sorokiniana</name>
    <name type="common">Freshwater green alga</name>
    <dbReference type="NCBI Taxonomy" id="3076"/>
    <lineage>
        <taxon>Eukaryota</taxon>
        <taxon>Viridiplantae</taxon>
        <taxon>Chlorophyta</taxon>
        <taxon>core chlorophytes</taxon>
        <taxon>Trebouxiophyceae</taxon>
        <taxon>Chlorellales</taxon>
        <taxon>Chlorellaceae</taxon>
        <taxon>Chlorella clade</taxon>
        <taxon>Chlorella</taxon>
    </lineage>
</organism>
<feature type="transmembrane region" description="Helical" evidence="2">
    <location>
        <begin position="255"/>
        <end position="276"/>
    </location>
</feature>
<evidence type="ECO:0000256" key="1">
    <source>
        <dbReference type="SAM" id="MobiDB-lite"/>
    </source>
</evidence>
<name>A0A2P6TEQ1_CHLSO</name>
<keyword evidence="4" id="KW-1185">Reference proteome</keyword>
<reference evidence="3 4" key="1">
    <citation type="journal article" date="2018" name="Plant J.">
        <title>Genome sequences of Chlorella sorokiniana UTEX 1602 and Micractinium conductrix SAG 241.80: implications to maltose excretion by a green alga.</title>
        <authorList>
            <person name="Arriola M.B."/>
            <person name="Velmurugan N."/>
            <person name="Zhang Y."/>
            <person name="Plunkett M.H."/>
            <person name="Hondzo H."/>
            <person name="Barney B.M."/>
        </authorList>
    </citation>
    <scope>NUCLEOTIDE SEQUENCE [LARGE SCALE GENOMIC DNA]</scope>
    <source>
        <strain evidence="4">UTEX 1602</strain>
    </source>
</reference>
<feature type="transmembrane region" description="Helical" evidence="2">
    <location>
        <begin position="184"/>
        <end position="204"/>
    </location>
</feature>
<evidence type="ECO:0000313" key="3">
    <source>
        <dbReference type="EMBL" id="PRW21107.1"/>
    </source>
</evidence>
<feature type="compositionally biased region" description="Low complexity" evidence="1">
    <location>
        <begin position="74"/>
        <end position="84"/>
    </location>
</feature>
<dbReference type="OrthoDB" id="10502876at2759"/>
<accession>A0A2P6TEQ1</accession>
<dbReference type="AlphaFoldDB" id="A0A2P6TEQ1"/>
<proteinExistence type="predicted"/>
<keyword evidence="2" id="KW-1133">Transmembrane helix</keyword>
<gene>
    <name evidence="3" type="ORF">C2E21_8421</name>
</gene>
<evidence type="ECO:0000313" key="4">
    <source>
        <dbReference type="Proteomes" id="UP000239899"/>
    </source>
</evidence>
<evidence type="ECO:0000256" key="2">
    <source>
        <dbReference type="SAM" id="Phobius"/>
    </source>
</evidence>
<sequence>MTVDLTWLALQPEEEADKGKVAADGGGETAPSDAPPTPLAPSEGRHRAQGDGLSEIEPASPREAAAGSGGRGGSSFQAAAGSSRTAADPDGGGGGSRSAQEGREGEEEQLVMQKHLAFNSPQARHWRVQRLSATSGCIWAAATGWGSIVSRLVRYASCGAGLKGEFIAWIAAAGRAAEVACLAVVARITLLVLAPSILHFYLLLYAPGTYRRHRELLSLVLRSPFDIWVVATQDAPELGIGGPVVHRGIPPPCKLLLMMVFQFVMAPLVACQPFVHSYAYSTALLALWLGRHMRHASGWLLAALLVLYAGPLVSLFRNEAR</sequence>
<dbReference type="EMBL" id="LHPG02000020">
    <property type="protein sequence ID" value="PRW21107.1"/>
    <property type="molecule type" value="Genomic_DNA"/>
</dbReference>
<keyword evidence="2" id="KW-0812">Transmembrane</keyword>
<feature type="transmembrane region" description="Helical" evidence="2">
    <location>
        <begin position="296"/>
        <end position="316"/>
    </location>
</feature>
<keyword evidence="2" id="KW-0472">Membrane</keyword>
<feature type="region of interest" description="Disordered" evidence="1">
    <location>
        <begin position="1"/>
        <end position="109"/>
    </location>
</feature>
<dbReference type="Proteomes" id="UP000239899">
    <property type="component" value="Unassembled WGS sequence"/>
</dbReference>
<protein>
    <submittedName>
        <fullName evidence="3">Uncharacterized protein</fullName>
    </submittedName>
</protein>
<comment type="caution">
    <text evidence="3">The sequence shown here is derived from an EMBL/GenBank/DDBJ whole genome shotgun (WGS) entry which is preliminary data.</text>
</comment>